<evidence type="ECO:0000259" key="4">
    <source>
        <dbReference type="SMART" id="SM01191"/>
    </source>
</evidence>
<feature type="compositionally biased region" description="Polar residues" evidence="3">
    <location>
        <begin position="148"/>
        <end position="160"/>
    </location>
</feature>
<evidence type="ECO:0000256" key="1">
    <source>
        <dbReference type="ARBA" id="ARBA00004123"/>
    </source>
</evidence>
<organism evidence="5 6">
    <name type="scientific">Brassicogethes aeneus</name>
    <name type="common">Rape pollen beetle</name>
    <name type="synonym">Meligethes aeneus</name>
    <dbReference type="NCBI Taxonomy" id="1431903"/>
    <lineage>
        <taxon>Eukaryota</taxon>
        <taxon>Metazoa</taxon>
        <taxon>Ecdysozoa</taxon>
        <taxon>Arthropoda</taxon>
        <taxon>Hexapoda</taxon>
        <taxon>Insecta</taxon>
        <taxon>Pterygota</taxon>
        <taxon>Neoptera</taxon>
        <taxon>Endopterygota</taxon>
        <taxon>Coleoptera</taxon>
        <taxon>Polyphaga</taxon>
        <taxon>Cucujiformia</taxon>
        <taxon>Nitidulidae</taxon>
        <taxon>Meligethinae</taxon>
        <taxon>Brassicogethes</taxon>
    </lineage>
</organism>
<dbReference type="AlphaFoldDB" id="A0A9P0B504"/>
<keyword evidence="2" id="KW-0539">Nucleus</keyword>
<dbReference type="GO" id="GO:0005654">
    <property type="term" value="C:nucleoplasm"/>
    <property type="evidence" value="ECO:0007669"/>
    <property type="project" value="TreeGrafter"/>
</dbReference>
<dbReference type="EMBL" id="OV121136">
    <property type="protein sequence ID" value="CAH0556755.1"/>
    <property type="molecule type" value="Genomic_DNA"/>
</dbReference>
<reference evidence="5" key="1">
    <citation type="submission" date="2021-12" db="EMBL/GenBank/DDBJ databases">
        <authorList>
            <person name="King R."/>
        </authorList>
    </citation>
    <scope>NUCLEOTIDE SEQUENCE</scope>
</reference>
<dbReference type="Pfam" id="PF03735">
    <property type="entry name" value="ENT"/>
    <property type="match status" value="1"/>
</dbReference>
<dbReference type="SUPFAM" id="SSF158639">
    <property type="entry name" value="ENT-like"/>
    <property type="match status" value="1"/>
</dbReference>
<dbReference type="InterPro" id="IPR033482">
    <property type="entry name" value="EMSY"/>
</dbReference>
<dbReference type="PANTHER" id="PTHR16500">
    <property type="entry name" value="BRCA2-INTERACTING TRANSCRIPTIONAL REPRESSOR EMSY"/>
    <property type="match status" value="1"/>
</dbReference>
<dbReference type="PANTHER" id="PTHR16500:SF3">
    <property type="entry name" value="BRCA2-INTERACTING TRANSCRIPTIONAL REPRESSOR EMSY"/>
    <property type="match status" value="1"/>
</dbReference>
<gene>
    <name evidence="5" type="ORF">MELIAE_LOCUS7631</name>
</gene>
<comment type="subcellular location">
    <subcellularLocation>
        <location evidence="1">Nucleus</location>
    </subcellularLocation>
</comment>
<feature type="region of interest" description="Disordered" evidence="3">
    <location>
        <begin position="148"/>
        <end position="176"/>
    </location>
</feature>
<dbReference type="SMART" id="SM01191">
    <property type="entry name" value="ENT"/>
    <property type="match status" value="1"/>
</dbReference>
<feature type="region of interest" description="Disordered" evidence="3">
    <location>
        <begin position="214"/>
        <end position="246"/>
    </location>
</feature>
<protein>
    <recommendedName>
        <fullName evidence="4">ENT domain-containing protein</fullName>
    </recommendedName>
</protein>
<dbReference type="Proteomes" id="UP001154078">
    <property type="component" value="Chromosome 5"/>
</dbReference>
<evidence type="ECO:0000313" key="5">
    <source>
        <dbReference type="EMBL" id="CAH0556755.1"/>
    </source>
</evidence>
<dbReference type="OrthoDB" id="10035579at2759"/>
<feature type="compositionally biased region" description="Basic and acidic residues" evidence="3">
    <location>
        <begin position="214"/>
        <end position="223"/>
    </location>
</feature>
<evidence type="ECO:0000256" key="2">
    <source>
        <dbReference type="ARBA" id="ARBA00023242"/>
    </source>
</evidence>
<dbReference type="InterPro" id="IPR036142">
    <property type="entry name" value="ENT_dom-like_sf"/>
</dbReference>
<feature type="domain" description="ENT" evidence="4">
    <location>
        <begin position="16"/>
        <end position="89"/>
    </location>
</feature>
<dbReference type="Gene3D" id="1.10.1240.40">
    <property type="entry name" value="ENT domain"/>
    <property type="match status" value="1"/>
</dbReference>
<evidence type="ECO:0000313" key="6">
    <source>
        <dbReference type="Proteomes" id="UP001154078"/>
    </source>
</evidence>
<dbReference type="GO" id="GO:0006355">
    <property type="term" value="P:regulation of DNA-templated transcription"/>
    <property type="evidence" value="ECO:0007669"/>
    <property type="project" value="InterPro"/>
</dbReference>
<keyword evidence="6" id="KW-1185">Reference proteome</keyword>
<dbReference type="InterPro" id="IPR005491">
    <property type="entry name" value="ENT_dom"/>
</dbReference>
<feature type="compositionally biased region" description="Low complexity" evidence="3">
    <location>
        <begin position="224"/>
        <end position="237"/>
    </location>
</feature>
<accession>A0A9P0B504</accession>
<evidence type="ECO:0000256" key="3">
    <source>
        <dbReference type="SAM" id="MobiDB-lite"/>
    </source>
</evidence>
<name>A0A9P0B504_BRAAE</name>
<proteinExistence type="predicted"/>
<sequence>MPIIMWPSLVDMSKEESFQYLRHLELEAYSHLVSALRAQGSLNAEKKKLLKESSLLLNITQERHNAEIRRAISDEKLNTVAYHINGQGESLDDWAQEGRRLIPMLPRMAPQTAYTSIADEVADNAAQNNKQLPSPSATERKRTINIATSSVLPEGSSKTSFRIPEPPKFDEAKKRKLSISENSSCLAQHLLGPSKTSRIQQLYRQRTKIKSKEQYQYKLKDQQEQQQQQAPSIKQQYSNPSSSHPKINVLQNISLQPPTLASDESGEQSDAPKQNELIQATVSNENQAPRNKILTNLKAGNVTLKQITCPMPGSSNEAVPKSVKMCPAKKAISKTMSGGQKLIVVSNAQTIPSSSILQRTLSIPFVKNISVKNFEKFKIVTSTSSNAAQVSTANSNTTNSVKHKVVTVRTNSSTSKKVIPLSQLQVLNSKGNIKVLPLGGKIVGKSVTSTTSSPLYIMNTMGNVQTIAKSLTMPTMITTKSKEAPNTSVSFVETSEKLLNNSEEEKTIIEEIVKVPVVIKEETEQEDYDSKIEEFHITQTVVKEENNLDKTEFVTEDVVKDEIVKDKVTNGETEDLEIKSVVNEGDISKDPFVFKTKECANMEVEEFDAKFDGIDNGSIVIKN</sequence>